<dbReference type="Pfam" id="PF11716">
    <property type="entry name" value="MDMPI_N"/>
    <property type="match status" value="1"/>
</dbReference>
<keyword evidence="3" id="KW-0413">Isomerase</keyword>
<dbReference type="OrthoDB" id="3781681at2"/>
<sequence length="218" mass="23301">MDLFFRSWNALQNAVKSLDGGQWLAPSGCTGWLVQDLVFHLVVDAQDILITLATPAESEPTHTAAEYWELGTELPTGMDEEGLFTRRAAVSYGSTAWLAHHFDDLAQAAGRAAALADPASKVETRDYVLTVADYFETYVVEATLHHLDLVRHLSGVDGPDAGCLAAARRTVETALGTPLPSSLDDQSALLVATGRRAATDEEKAALGSLAEKLPIVLG</sequence>
<dbReference type="EMBL" id="FOWC01000005">
    <property type="protein sequence ID" value="SFP46651.1"/>
    <property type="molecule type" value="Genomic_DNA"/>
</dbReference>
<dbReference type="RefSeq" id="WP_067579374.1">
    <property type="nucleotide sequence ID" value="NZ_FOWC01000005.1"/>
</dbReference>
<evidence type="ECO:0000313" key="5">
    <source>
        <dbReference type="Proteomes" id="UP000470404"/>
    </source>
</evidence>
<evidence type="ECO:0000259" key="1">
    <source>
        <dbReference type="Pfam" id="PF11716"/>
    </source>
</evidence>
<name>A0A1I5QKT8_9PSEU</name>
<dbReference type="Proteomes" id="UP000470404">
    <property type="component" value="Unassembled WGS sequence"/>
</dbReference>
<evidence type="ECO:0000313" key="3">
    <source>
        <dbReference type="EMBL" id="SFP46651.1"/>
    </source>
</evidence>
<organism evidence="3 4">
    <name type="scientific">Amycolatopsis rubida</name>
    <dbReference type="NCBI Taxonomy" id="112413"/>
    <lineage>
        <taxon>Bacteria</taxon>
        <taxon>Bacillati</taxon>
        <taxon>Actinomycetota</taxon>
        <taxon>Actinomycetes</taxon>
        <taxon>Pseudonocardiales</taxon>
        <taxon>Pseudonocardiaceae</taxon>
        <taxon>Amycolatopsis</taxon>
    </lineage>
</organism>
<protein>
    <submittedName>
        <fullName evidence="2 3">Maleylpyruvate isomerase</fullName>
    </submittedName>
</protein>
<proteinExistence type="predicted"/>
<dbReference type="InterPro" id="IPR034660">
    <property type="entry name" value="DinB/YfiT-like"/>
</dbReference>
<reference evidence="3 4" key="1">
    <citation type="submission" date="2016-10" db="EMBL/GenBank/DDBJ databases">
        <authorList>
            <person name="de Groot N.N."/>
        </authorList>
    </citation>
    <scope>NUCLEOTIDE SEQUENCE [LARGE SCALE GENOMIC DNA]</scope>
    <source>
        <strain evidence="3 4">DSM 44637</strain>
    </source>
</reference>
<reference evidence="2 5" key="2">
    <citation type="submission" date="2020-01" db="EMBL/GenBank/DDBJ databases">
        <title>Insect and environment-associated Actinomycetes.</title>
        <authorList>
            <person name="Currrie C."/>
            <person name="Chevrette M."/>
            <person name="Carlson C."/>
            <person name="Stubbendieck R."/>
            <person name="Wendt-Pienkowski E."/>
        </authorList>
    </citation>
    <scope>NUCLEOTIDE SEQUENCE [LARGE SCALE GENOMIC DNA]</scope>
    <source>
        <strain evidence="2 5">SID8386</strain>
    </source>
</reference>
<keyword evidence="3" id="KW-0670">Pyruvate</keyword>
<dbReference type="InterPro" id="IPR024344">
    <property type="entry name" value="MDMPI_metal-binding"/>
</dbReference>
<dbReference type="SUPFAM" id="SSF109854">
    <property type="entry name" value="DinB/YfiT-like putative metalloenzymes"/>
    <property type="match status" value="1"/>
</dbReference>
<dbReference type="Proteomes" id="UP000199137">
    <property type="component" value="Unassembled WGS sequence"/>
</dbReference>
<evidence type="ECO:0000313" key="2">
    <source>
        <dbReference type="EMBL" id="NEC61577.1"/>
    </source>
</evidence>
<dbReference type="EMBL" id="JAAGNC010000195">
    <property type="protein sequence ID" value="NEC61577.1"/>
    <property type="molecule type" value="Genomic_DNA"/>
</dbReference>
<dbReference type="AlphaFoldDB" id="A0A1I5QKT8"/>
<dbReference type="GO" id="GO:0016853">
    <property type="term" value="F:isomerase activity"/>
    <property type="evidence" value="ECO:0007669"/>
    <property type="project" value="UniProtKB-KW"/>
</dbReference>
<gene>
    <name evidence="2" type="ORF">G3I59_39790</name>
    <name evidence="3" type="ORF">SAMN05421854_105354</name>
</gene>
<dbReference type="STRING" id="112413.SAMN05421854_105354"/>
<accession>A0A1I5QKT8</accession>
<dbReference type="GO" id="GO:0046872">
    <property type="term" value="F:metal ion binding"/>
    <property type="evidence" value="ECO:0007669"/>
    <property type="project" value="InterPro"/>
</dbReference>
<feature type="domain" description="Mycothiol-dependent maleylpyruvate isomerase metal-binding" evidence="1">
    <location>
        <begin position="6"/>
        <end position="149"/>
    </location>
</feature>
<keyword evidence="5" id="KW-1185">Reference proteome</keyword>
<evidence type="ECO:0000313" key="4">
    <source>
        <dbReference type="Proteomes" id="UP000199137"/>
    </source>
</evidence>
<dbReference type="Gene3D" id="1.20.120.450">
    <property type="entry name" value="dinb family like domain"/>
    <property type="match status" value="1"/>
</dbReference>